<evidence type="ECO:0000256" key="1">
    <source>
        <dbReference type="ARBA" id="ARBA00010515"/>
    </source>
</evidence>
<dbReference type="AlphaFoldDB" id="A0AAU7B118"/>
<proteinExistence type="inferred from homology"/>
<dbReference type="RefSeq" id="WP_354698770.1">
    <property type="nucleotide sequence ID" value="NZ_CP114014.1"/>
</dbReference>
<dbReference type="SUPFAM" id="SSF53474">
    <property type="entry name" value="alpha/beta-Hydrolases"/>
    <property type="match status" value="1"/>
</dbReference>
<dbReference type="PANTHER" id="PTHR48081:SF8">
    <property type="entry name" value="ALPHA_BETA HYDROLASE FOLD-3 DOMAIN-CONTAINING PROTEIN-RELATED"/>
    <property type="match status" value="1"/>
</dbReference>
<evidence type="ECO:0000259" key="3">
    <source>
        <dbReference type="Pfam" id="PF07859"/>
    </source>
</evidence>
<dbReference type="Gene3D" id="3.40.50.1820">
    <property type="entry name" value="alpha/beta hydrolase"/>
    <property type="match status" value="1"/>
</dbReference>
<reference evidence="4" key="1">
    <citation type="submission" date="2022-12" db="EMBL/GenBank/DDBJ databases">
        <title>Paraconexibacter alkalitolerans sp. nov. and Baekduia alba sp. nov., isolated from soil and emended description of the genera Paraconexibacter (Chun et al., 2020) and Baekduia (An et al., 2020).</title>
        <authorList>
            <person name="Vieira S."/>
            <person name="Huber K.J."/>
            <person name="Geppert A."/>
            <person name="Wolf J."/>
            <person name="Neumann-Schaal M."/>
            <person name="Muesken M."/>
            <person name="Overmann J."/>
        </authorList>
    </citation>
    <scope>NUCLEOTIDE SEQUENCE</scope>
    <source>
        <strain evidence="4">AEG42_29</strain>
    </source>
</reference>
<sequence length="364" mass="38107">MASYKLTARDRAERAGARAMARLSPRTVRLLAGKPIVRDGLTLDPQIQLILKALEAAAPGPWSALGAEATRAEVRRTAIVSASPLPRVKAVTDLTVPGPVGPLPARRYDAPGAATGPQPALVFFHGGGFVFGDLDTHDELCRMLCFHAGVTVIAIDYRLAPEAPFPAAVEDCIAAFDWIHANASALGIDPARIGVGGDSAGGNLSAVVSQQALLSGSAVPAFQLLIYPATDRARSTRSAELFSQGFFLVQEDMDWFMGAYAPVLDDLRAAPLRSEDLSNLPPAYVTTAGFDPLRDEGEAYGAALAAAGVPTVVRRHDGLVHGFANMTSISKTSRDAVIEMAGALRMGLAASAVATLREQSATPA</sequence>
<evidence type="ECO:0000256" key="2">
    <source>
        <dbReference type="ARBA" id="ARBA00022801"/>
    </source>
</evidence>
<dbReference type="Pfam" id="PF07859">
    <property type="entry name" value="Abhydrolase_3"/>
    <property type="match status" value="1"/>
</dbReference>
<dbReference type="InterPro" id="IPR029058">
    <property type="entry name" value="AB_hydrolase_fold"/>
</dbReference>
<dbReference type="GO" id="GO:0106435">
    <property type="term" value="F:carboxylesterase activity"/>
    <property type="evidence" value="ECO:0007669"/>
    <property type="project" value="UniProtKB-EC"/>
</dbReference>
<comment type="similarity">
    <text evidence="1">Belongs to the 'GDXG' lipolytic enzyme family.</text>
</comment>
<name>A0AAU7B118_9ACTN</name>
<dbReference type="PROSITE" id="PS01173">
    <property type="entry name" value="LIPASE_GDXG_HIS"/>
    <property type="match status" value="1"/>
</dbReference>
<feature type="domain" description="Alpha/beta hydrolase fold-3" evidence="3">
    <location>
        <begin position="121"/>
        <end position="324"/>
    </location>
</feature>
<dbReference type="KEGG" id="parq:DSM112329_04463"/>
<gene>
    <name evidence="4" type="primary">nlhH_2</name>
    <name evidence="4" type="ORF">DSM112329_04463</name>
</gene>
<dbReference type="PANTHER" id="PTHR48081">
    <property type="entry name" value="AB HYDROLASE SUPERFAMILY PROTEIN C4A8.06C"/>
    <property type="match status" value="1"/>
</dbReference>
<keyword evidence="2 4" id="KW-0378">Hydrolase</keyword>
<protein>
    <submittedName>
        <fullName evidence="4">Carboxylesterase NlhH</fullName>
        <ecNumber evidence="4">3.1.1.1</ecNumber>
    </submittedName>
</protein>
<dbReference type="FunFam" id="3.40.50.1820:FF:000089">
    <property type="entry name" value="Alpha/beta hydrolase"/>
    <property type="match status" value="1"/>
</dbReference>
<dbReference type="InterPro" id="IPR013094">
    <property type="entry name" value="AB_hydrolase_3"/>
</dbReference>
<evidence type="ECO:0000313" key="4">
    <source>
        <dbReference type="EMBL" id="XAY07578.1"/>
    </source>
</evidence>
<dbReference type="EC" id="3.1.1.1" evidence="4"/>
<accession>A0AAU7B118</accession>
<dbReference type="InterPro" id="IPR002168">
    <property type="entry name" value="Lipase_GDXG_HIS_AS"/>
</dbReference>
<organism evidence="4">
    <name type="scientific">Paraconexibacter sp. AEG42_29</name>
    <dbReference type="NCBI Taxonomy" id="2997339"/>
    <lineage>
        <taxon>Bacteria</taxon>
        <taxon>Bacillati</taxon>
        <taxon>Actinomycetota</taxon>
        <taxon>Thermoleophilia</taxon>
        <taxon>Solirubrobacterales</taxon>
        <taxon>Paraconexibacteraceae</taxon>
        <taxon>Paraconexibacter</taxon>
    </lineage>
</organism>
<dbReference type="EMBL" id="CP114014">
    <property type="protein sequence ID" value="XAY07578.1"/>
    <property type="molecule type" value="Genomic_DNA"/>
</dbReference>
<dbReference type="InterPro" id="IPR050300">
    <property type="entry name" value="GDXG_lipolytic_enzyme"/>
</dbReference>